<evidence type="ECO:0000256" key="3">
    <source>
        <dbReference type="ARBA" id="ARBA00022525"/>
    </source>
</evidence>
<dbReference type="SUPFAM" id="SSF50475">
    <property type="entry name" value="FMN-binding split barrel"/>
    <property type="match status" value="1"/>
</dbReference>
<protein>
    <recommendedName>
        <fullName evidence="7">CREG-like beta-barrel domain-containing protein</fullName>
    </recommendedName>
</protein>
<accession>A0AA39F807</accession>
<sequence length="277" mass="31850">MMMHHKIVSIAFLSLFFTIVIVCSILQHSTGYKIHSNTQLHSTHNHINEQDWREFEDFREWKRSRNKFMNHRNNKKPLNNDDQFLDINNYVEHENSRVNWNYTDPPPSNNPALVGRYVVNQALWASVATISSHDGISSFPFVNVVAVSDGPLGNGTGVPYIYLTPLDFTAKDIEADSRVTFMMTLAQGLYCQQQMMDPIDPRCARIILSGRIKKIPKDKDEHEIAKSAVFNRHPTLINMPTDHDFFFAKLKIFFIAVLDNYGGAKIISNHDYFHPPA</sequence>
<evidence type="ECO:0000313" key="8">
    <source>
        <dbReference type="EMBL" id="KAK0164642.1"/>
    </source>
</evidence>
<evidence type="ECO:0000256" key="4">
    <source>
        <dbReference type="ARBA" id="ARBA00022729"/>
    </source>
</evidence>
<comment type="subcellular location">
    <subcellularLocation>
        <location evidence="1">Secreted</location>
    </subcellularLocation>
</comment>
<evidence type="ECO:0000256" key="5">
    <source>
        <dbReference type="ARBA" id="ARBA00023180"/>
    </source>
</evidence>
<organism evidence="8 9">
    <name type="scientific">Microctonus aethiopoides</name>
    <dbReference type="NCBI Taxonomy" id="144406"/>
    <lineage>
        <taxon>Eukaryota</taxon>
        <taxon>Metazoa</taxon>
        <taxon>Ecdysozoa</taxon>
        <taxon>Arthropoda</taxon>
        <taxon>Hexapoda</taxon>
        <taxon>Insecta</taxon>
        <taxon>Pterygota</taxon>
        <taxon>Neoptera</taxon>
        <taxon>Endopterygota</taxon>
        <taxon>Hymenoptera</taxon>
        <taxon>Apocrita</taxon>
        <taxon>Ichneumonoidea</taxon>
        <taxon>Braconidae</taxon>
        <taxon>Euphorinae</taxon>
        <taxon>Microctonus</taxon>
    </lineage>
</organism>
<dbReference type="AlphaFoldDB" id="A0AA39F807"/>
<dbReference type="Pfam" id="PF13883">
    <property type="entry name" value="CREG_beta-barrel"/>
    <property type="match status" value="1"/>
</dbReference>
<comment type="caution">
    <text evidence="8">The sequence shown here is derived from an EMBL/GenBank/DDBJ whole genome shotgun (WGS) entry which is preliminary data.</text>
</comment>
<evidence type="ECO:0000259" key="7">
    <source>
        <dbReference type="Pfam" id="PF13883"/>
    </source>
</evidence>
<gene>
    <name evidence="8" type="ORF">PV328_003245</name>
</gene>
<dbReference type="FunFam" id="2.30.110.10:FF:000004">
    <property type="entry name" value="Cellular repressor of E1A-stimulated genes 1"/>
    <property type="match status" value="1"/>
</dbReference>
<evidence type="ECO:0000256" key="1">
    <source>
        <dbReference type="ARBA" id="ARBA00004613"/>
    </source>
</evidence>
<dbReference type="PANTHER" id="PTHR13343">
    <property type="entry name" value="CREG1 PROTEIN"/>
    <property type="match status" value="1"/>
</dbReference>
<keyword evidence="5" id="KW-0325">Glycoprotein</keyword>
<reference evidence="8" key="2">
    <citation type="submission" date="2023-03" db="EMBL/GenBank/DDBJ databases">
        <authorList>
            <person name="Inwood S.N."/>
            <person name="Skelly J.G."/>
            <person name="Guhlin J."/>
            <person name="Harrop T.W.R."/>
            <person name="Goldson S.G."/>
            <person name="Dearden P.K."/>
        </authorList>
    </citation>
    <scope>NUCLEOTIDE SEQUENCE</scope>
    <source>
        <strain evidence="8">Irish</strain>
        <tissue evidence="8">Whole body</tissue>
    </source>
</reference>
<feature type="chain" id="PRO_5041335941" description="CREG-like beta-barrel domain-containing protein" evidence="6">
    <location>
        <begin position="32"/>
        <end position="277"/>
    </location>
</feature>
<name>A0AA39F807_9HYME</name>
<keyword evidence="4 6" id="KW-0732">Signal</keyword>
<dbReference type="InterPro" id="IPR012349">
    <property type="entry name" value="Split_barrel_FMN-bd"/>
</dbReference>
<dbReference type="InterPro" id="IPR055343">
    <property type="entry name" value="CREG_beta-barrel"/>
</dbReference>
<dbReference type="GO" id="GO:0005737">
    <property type="term" value="C:cytoplasm"/>
    <property type="evidence" value="ECO:0007669"/>
    <property type="project" value="UniProtKB-ARBA"/>
</dbReference>
<dbReference type="GO" id="GO:0012505">
    <property type="term" value="C:endomembrane system"/>
    <property type="evidence" value="ECO:0007669"/>
    <property type="project" value="UniProtKB-ARBA"/>
</dbReference>
<evidence type="ECO:0000256" key="2">
    <source>
        <dbReference type="ARBA" id="ARBA00009230"/>
    </source>
</evidence>
<keyword evidence="9" id="KW-1185">Reference proteome</keyword>
<dbReference type="Gene3D" id="2.30.110.10">
    <property type="entry name" value="Electron Transport, Fmn-binding Protein, Chain A"/>
    <property type="match status" value="1"/>
</dbReference>
<evidence type="ECO:0000313" key="9">
    <source>
        <dbReference type="Proteomes" id="UP001168990"/>
    </source>
</evidence>
<evidence type="ECO:0000256" key="6">
    <source>
        <dbReference type="SAM" id="SignalP"/>
    </source>
</evidence>
<dbReference type="GO" id="GO:0005615">
    <property type="term" value="C:extracellular space"/>
    <property type="evidence" value="ECO:0007669"/>
    <property type="project" value="TreeGrafter"/>
</dbReference>
<dbReference type="Proteomes" id="UP001168990">
    <property type="component" value="Unassembled WGS sequence"/>
</dbReference>
<dbReference type="PANTHER" id="PTHR13343:SF17">
    <property type="entry name" value="CELLULAR REPRESSOR OF E1A-STIMULATED GENES, ISOFORM A"/>
    <property type="match status" value="1"/>
</dbReference>
<proteinExistence type="inferred from homology"/>
<keyword evidence="3" id="KW-0964">Secreted</keyword>
<reference evidence="8" key="1">
    <citation type="journal article" date="2023" name="bioRxiv">
        <title>Scaffold-level genome assemblies of two parasitoid biocontrol wasps reveal the parthenogenesis mechanism and an associated novel virus.</title>
        <authorList>
            <person name="Inwood S."/>
            <person name="Skelly J."/>
            <person name="Guhlin J."/>
            <person name="Harrop T."/>
            <person name="Goldson S."/>
            <person name="Dearden P."/>
        </authorList>
    </citation>
    <scope>NUCLEOTIDE SEQUENCE</scope>
    <source>
        <strain evidence="8">Irish</strain>
        <tissue evidence="8">Whole body</tissue>
    </source>
</reference>
<feature type="signal peptide" evidence="6">
    <location>
        <begin position="1"/>
        <end position="31"/>
    </location>
</feature>
<comment type="similarity">
    <text evidence="2">Belongs to the CREG family.</text>
</comment>
<feature type="domain" description="CREG-like beta-barrel" evidence="7">
    <location>
        <begin position="107"/>
        <end position="273"/>
    </location>
</feature>
<dbReference type="EMBL" id="JAQQBS010001422">
    <property type="protein sequence ID" value="KAK0164642.1"/>
    <property type="molecule type" value="Genomic_DNA"/>
</dbReference>